<dbReference type="EMBL" id="AP017424">
    <property type="protein sequence ID" value="BAU81222.1"/>
    <property type="molecule type" value="Genomic_DNA"/>
</dbReference>
<sequence>MVGDIGTQLRLLQQSFDAFDEAVATRLGINRTDLRCLDVLLGGGPLPAGGISEALKLSPAATTTVIDRLERAGYVTRTRDAGNRRRVLVTATEAARAVEAAIFRPVGQAGARALDRYDEGQLAVILDFLRTAREVQESQTARLARAEEARGVTRGQP</sequence>
<dbReference type="SUPFAM" id="SSF46785">
    <property type="entry name" value="Winged helix' DNA-binding domain"/>
    <property type="match status" value="1"/>
</dbReference>
<dbReference type="InterPro" id="IPR036388">
    <property type="entry name" value="WH-like_DNA-bd_sf"/>
</dbReference>
<evidence type="ECO:0000313" key="3">
    <source>
        <dbReference type="Proteomes" id="UP000217676"/>
    </source>
</evidence>
<dbReference type="AlphaFoldDB" id="A0A170RXD4"/>
<name>A0A170RXD4_STRLU</name>
<dbReference type="InterPro" id="IPR036390">
    <property type="entry name" value="WH_DNA-bd_sf"/>
</dbReference>
<accession>A0A170RXD4</accession>
<dbReference type="GO" id="GO:0006950">
    <property type="term" value="P:response to stress"/>
    <property type="evidence" value="ECO:0007669"/>
    <property type="project" value="TreeGrafter"/>
</dbReference>
<dbReference type="GO" id="GO:0003700">
    <property type="term" value="F:DNA-binding transcription factor activity"/>
    <property type="evidence" value="ECO:0007669"/>
    <property type="project" value="InterPro"/>
</dbReference>
<protein>
    <recommendedName>
        <fullName evidence="1">HTH marR-type domain-containing protein</fullName>
    </recommendedName>
</protein>
<organism evidence="2 3">
    <name type="scientific">Streptomyces laurentii</name>
    <dbReference type="NCBI Taxonomy" id="39478"/>
    <lineage>
        <taxon>Bacteria</taxon>
        <taxon>Bacillati</taxon>
        <taxon>Actinomycetota</taxon>
        <taxon>Actinomycetes</taxon>
        <taxon>Kitasatosporales</taxon>
        <taxon>Streptomycetaceae</taxon>
        <taxon>Streptomyces</taxon>
    </lineage>
</organism>
<dbReference type="SMART" id="SM00418">
    <property type="entry name" value="HTH_ARSR"/>
    <property type="match status" value="1"/>
</dbReference>
<dbReference type="Gene3D" id="1.10.10.10">
    <property type="entry name" value="Winged helix-like DNA-binding domain superfamily/Winged helix DNA-binding domain"/>
    <property type="match status" value="1"/>
</dbReference>
<dbReference type="InterPro" id="IPR039422">
    <property type="entry name" value="MarR/SlyA-like"/>
</dbReference>
<reference evidence="2 3" key="1">
    <citation type="journal article" date="2016" name="Genome Announc.">
        <title>Complete Genome Sequence of Thiostrepton-Producing Streptomyces laurentii ATCC 31255.</title>
        <authorList>
            <person name="Doi K."/>
            <person name="Fujino Y."/>
            <person name="Nagayoshi Y."/>
            <person name="Ohshima T."/>
            <person name="Ogata S."/>
        </authorList>
    </citation>
    <scope>NUCLEOTIDE SEQUENCE [LARGE SCALE GENOMIC DNA]</scope>
    <source>
        <strain evidence="2 3">ATCC 31255</strain>
    </source>
</reference>
<evidence type="ECO:0000259" key="1">
    <source>
        <dbReference type="PROSITE" id="PS50995"/>
    </source>
</evidence>
<dbReference type="KEGG" id="slau:SLA_0267"/>
<dbReference type="InterPro" id="IPR000835">
    <property type="entry name" value="HTH_MarR-typ"/>
</dbReference>
<dbReference type="PANTHER" id="PTHR33164">
    <property type="entry name" value="TRANSCRIPTIONAL REGULATOR, MARR FAMILY"/>
    <property type="match status" value="1"/>
</dbReference>
<dbReference type="InterPro" id="IPR001845">
    <property type="entry name" value="HTH_ArsR_DNA-bd_dom"/>
</dbReference>
<dbReference type="Pfam" id="PF01047">
    <property type="entry name" value="MarR"/>
    <property type="match status" value="1"/>
</dbReference>
<proteinExistence type="predicted"/>
<keyword evidence="3" id="KW-1185">Reference proteome</keyword>
<dbReference type="Proteomes" id="UP000217676">
    <property type="component" value="Chromosome"/>
</dbReference>
<dbReference type="PROSITE" id="PS50995">
    <property type="entry name" value="HTH_MARR_2"/>
    <property type="match status" value="1"/>
</dbReference>
<gene>
    <name evidence="2" type="ORF">SLA_0267</name>
</gene>
<dbReference type="PANTHER" id="PTHR33164:SF106">
    <property type="entry name" value="TRANSCRIPTIONAL REGULATORY PROTEIN"/>
    <property type="match status" value="1"/>
</dbReference>
<feature type="domain" description="HTH marR-type" evidence="1">
    <location>
        <begin position="1"/>
        <end position="134"/>
    </location>
</feature>
<dbReference type="SMART" id="SM00347">
    <property type="entry name" value="HTH_MARR"/>
    <property type="match status" value="1"/>
</dbReference>
<evidence type="ECO:0000313" key="2">
    <source>
        <dbReference type="EMBL" id="BAU81222.1"/>
    </source>
</evidence>